<evidence type="ECO:0000256" key="3">
    <source>
        <dbReference type="ARBA" id="ARBA00023082"/>
    </source>
</evidence>
<dbReference type="Gene3D" id="1.10.1740.10">
    <property type="match status" value="1"/>
</dbReference>
<evidence type="ECO:0000256" key="1">
    <source>
        <dbReference type="ARBA" id="ARBA00010641"/>
    </source>
</evidence>
<feature type="domain" description="RNA polymerase sigma factor 70 region 4 type 2" evidence="7">
    <location>
        <begin position="131"/>
        <end position="182"/>
    </location>
</feature>
<name>A0A0P9DAK3_9CHLR</name>
<comment type="similarity">
    <text evidence="1">Belongs to the sigma-70 factor family. ECF subfamily.</text>
</comment>
<dbReference type="GO" id="GO:0006352">
    <property type="term" value="P:DNA-templated transcription initiation"/>
    <property type="evidence" value="ECO:0007669"/>
    <property type="project" value="InterPro"/>
</dbReference>
<dbReference type="PANTHER" id="PTHR43133:SF51">
    <property type="entry name" value="RNA POLYMERASE SIGMA FACTOR"/>
    <property type="match status" value="1"/>
</dbReference>
<keyword evidence="9" id="KW-1185">Reference proteome</keyword>
<dbReference type="InterPro" id="IPR013325">
    <property type="entry name" value="RNA_pol_sigma_r2"/>
</dbReference>
<evidence type="ECO:0000256" key="2">
    <source>
        <dbReference type="ARBA" id="ARBA00023015"/>
    </source>
</evidence>
<keyword evidence="2" id="KW-0805">Transcription regulation</keyword>
<dbReference type="EMBL" id="LJCR01000445">
    <property type="protein sequence ID" value="KPV52745.1"/>
    <property type="molecule type" value="Genomic_DNA"/>
</dbReference>
<dbReference type="PANTHER" id="PTHR43133">
    <property type="entry name" value="RNA POLYMERASE ECF-TYPE SIGMA FACTO"/>
    <property type="match status" value="1"/>
</dbReference>
<dbReference type="InterPro" id="IPR014284">
    <property type="entry name" value="RNA_pol_sigma-70_dom"/>
</dbReference>
<dbReference type="GO" id="GO:0016987">
    <property type="term" value="F:sigma factor activity"/>
    <property type="evidence" value="ECO:0007669"/>
    <property type="project" value="UniProtKB-KW"/>
</dbReference>
<sequence length="229" mass="25728">MAEPSADIIQRAQAGDSEALTQLIMSQQHYVYSIAMSVLKNPEDAADLTQDAFIRLVRALPQYTGESRFTTWLYRLVVNLGRDELRRRGRQVPIAPPSDDADDQDPMASVADDDRWADPAQALDSQELRSDVRRALAQLDEHHRLVLTLYYFDDMKYTDIAEIMDLPLNTVKSHIRRGKERLAALLSTEEPPTPAARAVAQPVKAERAPQRFVSPFARLSMQLGRGGVS</sequence>
<dbReference type="InterPro" id="IPR039425">
    <property type="entry name" value="RNA_pol_sigma-70-like"/>
</dbReference>
<dbReference type="Pfam" id="PF08281">
    <property type="entry name" value="Sigma70_r4_2"/>
    <property type="match status" value="1"/>
</dbReference>
<evidence type="ECO:0000256" key="5">
    <source>
        <dbReference type="SAM" id="MobiDB-lite"/>
    </source>
</evidence>
<dbReference type="SUPFAM" id="SSF88946">
    <property type="entry name" value="Sigma2 domain of RNA polymerase sigma factors"/>
    <property type="match status" value="1"/>
</dbReference>
<feature type="region of interest" description="Disordered" evidence="5">
    <location>
        <begin position="89"/>
        <end position="115"/>
    </location>
</feature>
<reference evidence="8 9" key="1">
    <citation type="submission" date="2015-09" db="EMBL/GenBank/DDBJ databases">
        <title>Draft genome sequence of Kouleothrix aurantiaca JCM 19913.</title>
        <authorList>
            <person name="Hemp J."/>
        </authorList>
    </citation>
    <scope>NUCLEOTIDE SEQUENCE [LARGE SCALE GENOMIC DNA]</scope>
    <source>
        <strain evidence="8 9">COM-B</strain>
    </source>
</reference>
<evidence type="ECO:0000259" key="6">
    <source>
        <dbReference type="Pfam" id="PF04542"/>
    </source>
</evidence>
<dbReference type="Proteomes" id="UP000050509">
    <property type="component" value="Unassembled WGS sequence"/>
</dbReference>
<dbReference type="InterPro" id="IPR013249">
    <property type="entry name" value="RNA_pol_sigma70_r4_t2"/>
</dbReference>
<feature type="domain" description="RNA polymerase sigma-70 region 2" evidence="6">
    <location>
        <begin position="24"/>
        <end position="90"/>
    </location>
</feature>
<dbReference type="InterPro" id="IPR007627">
    <property type="entry name" value="RNA_pol_sigma70_r2"/>
</dbReference>
<dbReference type="AlphaFoldDB" id="A0A0P9DAK3"/>
<dbReference type="CDD" id="cd06171">
    <property type="entry name" value="Sigma70_r4"/>
    <property type="match status" value="1"/>
</dbReference>
<accession>A0A0P9DAK3</accession>
<dbReference type="InterPro" id="IPR013324">
    <property type="entry name" value="RNA_pol_sigma_r3/r4-like"/>
</dbReference>
<keyword evidence="4" id="KW-0804">Transcription</keyword>
<keyword evidence="3" id="KW-0731">Sigma factor</keyword>
<evidence type="ECO:0000313" key="9">
    <source>
        <dbReference type="Proteomes" id="UP000050509"/>
    </source>
</evidence>
<dbReference type="GO" id="GO:0003677">
    <property type="term" value="F:DNA binding"/>
    <property type="evidence" value="ECO:0007669"/>
    <property type="project" value="InterPro"/>
</dbReference>
<proteinExistence type="inferred from homology"/>
<evidence type="ECO:0000259" key="7">
    <source>
        <dbReference type="Pfam" id="PF08281"/>
    </source>
</evidence>
<evidence type="ECO:0000313" key="8">
    <source>
        <dbReference type="EMBL" id="KPV52745.1"/>
    </source>
</evidence>
<dbReference type="Pfam" id="PF04542">
    <property type="entry name" value="Sigma70_r2"/>
    <property type="match status" value="1"/>
</dbReference>
<gene>
    <name evidence="8" type="ORF">SE17_13660</name>
</gene>
<dbReference type="SUPFAM" id="SSF88659">
    <property type="entry name" value="Sigma3 and sigma4 domains of RNA polymerase sigma factors"/>
    <property type="match status" value="1"/>
</dbReference>
<organism evidence="8 9">
    <name type="scientific">Kouleothrix aurantiaca</name>
    <dbReference type="NCBI Taxonomy" id="186479"/>
    <lineage>
        <taxon>Bacteria</taxon>
        <taxon>Bacillati</taxon>
        <taxon>Chloroflexota</taxon>
        <taxon>Chloroflexia</taxon>
        <taxon>Chloroflexales</taxon>
        <taxon>Roseiflexineae</taxon>
        <taxon>Roseiflexaceae</taxon>
        <taxon>Kouleothrix</taxon>
    </lineage>
</organism>
<protein>
    <submittedName>
        <fullName evidence="8">RNA polymerase subunit sigma-24</fullName>
    </submittedName>
</protein>
<dbReference type="InterPro" id="IPR036388">
    <property type="entry name" value="WH-like_DNA-bd_sf"/>
</dbReference>
<dbReference type="Gene3D" id="1.10.10.10">
    <property type="entry name" value="Winged helix-like DNA-binding domain superfamily/Winged helix DNA-binding domain"/>
    <property type="match status" value="1"/>
</dbReference>
<dbReference type="NCBIfam" id="TIGR02937">
    <property type="entry name" value="sigma70-ECF"/>
    <property type="match status" value="1"/>
</dbReference>
<comment type="caution">
    <text evidence="8">The sequence shown here is derived from an EMBL/GenBank/DDBJ whole genome shotgun (WGS) entry which is preliminary data.</text>
</comment>
<evidence type="ECO:0000256" key="4">
    <source>
        <dbReference type="ARBA" id="ARBA00023163"/>
    </source>
</evidence>